<dbReference type="GO" id="GO:0006281">
    <property type="term" value="P:DNA repair"/>
    <property type="evidence" value="ECO:0007669"/>
    <property type="project" value="UniProtKB-KW"/>
</dbReference>
<feature type="compositionally biased region" description="Polar residues" evidence="21">
    <location>
        <begin position="591"/>
        <end position="604"/>
    </location>
</feature>
<dbReference type="CDD" id="cd04862">
    <property type="entry name" value="PaeLigD_Pol_like"/>
    <property type="match status" value="1"/>
</dbReference>
<dbReference type="GO" id="GO:0003887">
    <property type="term" value="F:DNA-directed DNA polymerase activity"/>
    <property type="evidence" value="ECO:0007669"/>
    <property type="project" value="UniProtKB-KW"/>
</dbReference>
<dbReference type="GO" id="GO:0004527">
    <property type="term" value="F:exonuclease activity"/>
    <property type="evidence" value="ECO:0007669"/>
    <property type="project" value="UniProtKB-KW"/>
</dbReference>
<dbReference type="SUPFAM" id="SSF50249">
    <property type="entry name" value="Nucleic acid-binding proteins"/>
    <property type="match status" value="1"/>
</dbReference>
<dbReference type="InterPro" id="IPR014143">
    <property type="entry name" value="NHEJ_ligase_prk"/>
</dbReference>
<evidence type="ECO:0000256" key="14">
    <source>
        <dbReference type="ARBA" id="ARBA00023125"/>
    </source>
</evidence>
<dbReference type="GO" id="GO:0003677">
    <property type="term" value="F:DNA binding"/>
    <property type="evidence" value="ECO:0007669"/>
    <property type="project" value="UniProtKB-KW"/>
</dbReference>
<dbReference type="InterPro" id="IPR033651">
    <property type="entry name" value="PaeLigD_Pol-like"/>
</dbReference>
<gene>
    <name evidence="23" type="ordered locus">AciX9_2128</name>
</gene>
<keyword evidence="12" id="KW-0067">ATP-binding</keyword>
<dbReference type="NCBIfam" id="NF004628">
    <property type="entry name" value="PRK05972.1"/>
    <property type="match status" value="1"/>
</dbReference>
<evidence type="ECO:0000256" key="18">
    <source>
        <dbReference type="ARBA" id="ARBA00023268"/>
    </source>
</evidence>
<evidence type="ECO:0000256" key="3">
    <source>
        <dbReference type="ARBA" id="ARBA00022598"/>
    </source>
</evidence>
<dbReference type="InterPro" id="IPR012340">
    <property type="entry name" value="NA-bd_OB-fold"/>
</dbReference>
<dbReference type="InterPro" id="IPR012310">
    <property type="entry name" value="DNA_ligase_ATP-dep_cent"/>
</dbReference>
<keyword evidence="7" id="KW-0479">Metal-binding</keyword>
<evidence type="ECO:0000256" key="21">
    <source>
        <dbReference type="SAM" id="MobiDB-lite"/>
    </source>
</evidence>
<keyword evidence="6" id="KW-0540">Nuclease</keyword>
<keyword evidence="9" id="KW-0227">DNA damage</keyword>
<keyword evidence="13" id="KW-0239">DNA-directed DNA polymerase</keyword>
<comment type="catalytic activity">
    <reaction evidence="20">
        <text>ATP + (deoxyribonucleotide)n-3'-hydroxyl + 5'-phospho-(deoxyribonucleotide)m = (deoxyribonucleotide)n+m + AMP + diphosphate.</text>
        <dbReference type="EC" id="6.5.1.1"/>
    </reaction>
</comment>
<dbReference type="Gene3D" id="3.90.920.10">
    <property type="entry name" value="DNA primase, PRIM domain"/>
    <property type="match status" value="1"/>
</dbReference>
<dbReference type="Pfam" id="PF01068">
    <property type="entry name" value="DNA_ligase_A_M"/>
    <property type="match status" value="1"/>
</dbReference>
<accession>E8X211</accession>
<feature type="region of interest" description="Disordered" evidence="21">
    <location>
        <begin position="574"/>
        <end position="607"/>
    </location>
</feature>
<dbReference type="Proteomes" id="UP000000343">
    <property type="component" value="Chromosome"/>
</dbReference>
<keyword evidence="16" id="KW-0234">DNA repair</keyword>
<dbReference type="eggNOG" id="COG3285">
    <property type="taxonomic scope" value="Bacteria"/>
</dbReference>
<comment type="cofactor">
    <cofactor evidence="1">
        <name>Mn(2+)</name>
        <dbReference type="ChEBI" id="CHEBI:29035"/>
    </cofactor>
</comment>
<dbReference type="PROSITE" id="PS50160">
    <property type="entry name" value="DNA_LIGASE_A3"/>
    <property type="match status" value="1"/>
</dbReference>
<dbReference type="Pfam" id="PF13298">
    <property type="entry name" value="LigD_N"/>
    <property type="match status" value="1"/>
</dbReference>
<dbReference type="GO" id="GO:0005524">
    <property type="term" value="F:ATP binding"/>
    <property type="evidence" value="ECO:0007669"/>
    <property type="project" value="UniProtKB-KW"/>
</dbReference>
<evidence type="ECO:0000256" key="10">
    <source>
        <dbReference type="ARBA" id="ARBA00022801"/>
    </source>
</evidence>
<dbReference type="Gene3D" id="3.30.1490.70">
    <property type="match status" value="1"/>
</dbReference>
<dbReference type="SUPFAM" id="SSF56091">
    <property type="entry name" value="DNA ligase/mRNA capping enzyme, catalytic domain"/>
    <property type="match status" value="1"/>
</dbReference>
<keyword evidence="14" id="KW-0238">DNA-binding</keyword>
<evidence type="ECO:0000256" key="12">
    <source>
        <dbReference type="ARBA" id="ARBA00022840"/>
    </source>
</evidence>
<reference evidence="24" key="1">
    <citation type="submission" date="2011-01" db="EMBL/GenBank/DDBJ databases">
        <title>Complete sequence of chromosome of Acidobacterium sp. MP5ACTX9.</title>
        <authorList>
            <consortium name="US DOE Joint Genome Institute"/>
            <person name="Lucas S."/>
            <person name="Copeland A."/>
            <person name="Lapidus A."/>
            <person name="Cheng J.-F."/>
            <person name="Goodwin L."/>
            <person name="Pitluck S."/>
            <person name="Teshima H."/>
            <person name="Detter J.C."/>
            <person name="Han C."/>
            <person name="Tapia R."/>
            <person name="Land M."/>
            <person name="Hauser L."/>
            <person name="Kyrpides N."/>
            <person name="Ivanova N."/>
            <person name="Ovchinnikova G."/>
            <person name="Pagani I."/>
            <person name="Rawat S.R."/>
            <person name="Mannisto M."/>
            <person name="Haggblom M.M."/>
            <person name="Woyke T."/>
        </authorList>
    </citation>
    <scope>NUCLEOTIDE SEQUENCE [LARGE SCALE GENOMIC DNA]</scope>
    <source>
        <strain evidence="24">MP5ACTX9</strain>
    </source>
</reference>
<dbReference type="CDD" id="cd07906">
    <property type="entry name" value="Adenylation_DNA_ligase_LigD_LigC"/>
    <property type="match status" value="1"/>
</dbReference>
<dbReference type="KEGG" id="acm:AciX9_2128"/>
<dbReference type="GO" id="GO:0006310">
    <property type="term" value="P:DNA recombination"/>
    <property type="evidence" value="ECO:0007669"/>
    <property type="project" value="UniProtKB-KW"/>
</dbReference>
<organism evidence="24">
    <name type="scientific">Granulicella tundricola (strain ATCC BAA-1859 / DSM 23138 / MP5ACTX9)</name>
    <dbReference type="NCBI Taxonomy" id="1198114"/>
    <lineage>
        <taxon>Bacteria</taxon>
        <taxon>Pseudomonadati</taxon>
        <taxon>Acidobacteriota</taxon>
        <taxon>Terriglobia</taxon>
        <taxon>Terriglobales</taxon>
        <taxon>Acidobacteriaceae</taxon>
        <taxon>Granulicella</taxon>
    </lineage>
</organism>
<dbReference type="Pfam" id="PF21686">
    <property type="entry name" value="LigD_Prim-Pol"/>
    <property type="match status" value="1"/>
</dbReference>
<keyword evidence="11" id="KW-0269">Exonuclease</keyword>
<keyword evidence="24" id="KW-1185">Reference proteome</keyword>
<evidence type="ECO:0000256" key="7">
    <source>
        <dbReference type="ARBA" id="ARBA00022723"/>
    </source>
</evidence>
<dbReference type="AlphaFoldDB" id="E8X211"/>
<dbReference type="PANTHER" id="PTHR42705:SF2">
    <property type="entry name" value="BIFUNCTIONAL NON-HOMOLOGOUS END JOINING PROTEIN LIGD"/>
    <property type="match status" value="1"/>
</dbReference>
<dbReference type="Pfam" id="PF04679">
    <property type="entry name" value="DNA_ligase_A_C"/>
    <property type="match status" value="1"/>
</dbReference>
<dbReference type="InterPro" id="IPR012309">
    <property type="entry name" value="DNA_ligase_ATP-dep_C"/>
</dbReference>
<evidence type="ECO:0000256" key="15">
    <source>
        <dbReference type="ARBA" id="ARBA00023172"/>
    </source>
</evidence>
<dbReference type="STRING" id="1198114.AciX9_2128"/>
<dbReference type="OrthoDB" id="9802472at2"/>
<dbReference type="InterPro" id="IPR052171">
    <property type="entry name" value="NHEJ_LigD"/>
</dbReference>
<keyword evidence="4" id="KW-0808">Transferase</keyword>
<evidence type="ECO:0000256" key="11">
    <source>
        <dbReference type="ARBA" id="ARBA00022839"/>
    </source>
</evidence>
<dbReference type="NCBIfam" id="TIGR02776">
    <property type="entry name" value="NHEJ_ligase_prk"/>
    <property type="match status" value="1"/>
</dbReference>
<evidence type="ECO:0000313" key="23">
    <source>
        <dbReference type="EMBL" id="ADW69172.1"/>
    </source>
</evidence>
<evidence type="ECO:0000256" key="16">
    <source>
        <dbReference type="ARBA" id="ARBA00023204"/>
    </source>
</evidence>
<evidence type="ECO:0000313" key="24">
    <source>
        <dbReference type="Proteomes" id="UP000000343"/>
    </source>
</evidence>
<dbReference type="Gene3D" id="2.40.50.140">
    <property type="entry name" value="Nucleic acid-binding proteins"/>
    <property type="match status" value="1"/>
</dbReference>
<keyword evidence="17" id="KW-0464">Manganese</keyword>
<dbReference type="InterPro" id="IPR014144">
    <property type="entry name" value="LigD_PE_domain"/>
</dbReference>
<feature type="domain" description="ATP-dependent DNA ligase family profile" evidence="22">
    <location>
        <begin position="370"/>
        <end position="493"/>
    </location>
</feature>
<dbReference type="NCBIfam" id="TIGR02779">
    <property type="entry name" value="NHEJ_ligase_lig"/>
    <property type="match status" value="1"/>
</dbReference>
<protein>
    <recommendedName>
        <fullName evidence="2">DNA ligase (ATP)</fullName>
        <ecNumber evidence="2">6.5.1.1</ecNumber>
    </recommendedName>
    <alternativeName>
        <fullName evidence="19">NHEJ DNA polymerase</fullName>
    </alternativeName>
</protein>
<dbReference type="InterPro" id="IPR014145">
    <property type="entry name" value="LigD_pol_dom"/>
</dbReference>
<keyword evidence="5" id="KW-0548">Nucleotidyltransferase</keyword>
<keyword evidence="18" id="KW-0511">Multifunctional enzyme</keyword>
<keyword evidence="8" id="KW-0547">Nucleotide-binding</keyword>
<evidence type="ECO:0000256" key="9">
    <source>
        <dbReference type="ARBA" id="ARBA00022763"/>
    </source>
</evidence>
<dbReference type="PANTHER" id="PTHR42705">
    <property type="entry name" value="BIFUNCTIONAL NON-HOMOLOGOUS END JOINING PROTEIN LIGD"/>
    <property type="match status" value="1"/>
</dbReference>
<keyword evidence="3 23" id="KW-0436">Ligase</keyword>
<evidence type="ECO:0000256" key="2">
    <source>
        <dbReference type="ARBA" id="ARBA00012727"/>
    </source>
</evidence>
<dbReference type="GO" id="GO:0046872">
    <property type="term" value="F:metal ion binding"/>
    <property type="evidence" value="ECO:0007669"/>
    <property type="project" value="UniProtKB-KW"/>
</dbReference>
<keyword evidence="10" id="KW-0378">Hydrolase</keyword>
<dbReference type="EC" id="6.5.1.1" evidence="2"/>
<name>E8X211_GRATM</name>
<dbReference type="InterPro" id="IPR014146">
    <property type="entry name" value="LigD_ligase_dom"/>
</dbReference>
<dbReference type="NCBIfam" id="TIGR02777">
    <property type="entry name" value="LigD_PE_dom"/>
    <property type="match status" value="1"/>
</dbReference>
<evidence type="ECO:0000256" key="17">
    <source>
        <dbReference type="ARBA" id="ARBA00023211"/>
    </source>
</evidence>
<evidence type="ECO:0000259" key="22">
    <source>
        <dbReference type="PROSITE" id="PS50160"/>
    </source>
</evidence>
<evidence type="ECO:0000256" key="20">
    <source>
        <dbReference type="ARBA" id="ARBA00034003"/>
    </source>
</evidence>
<dbReference type="CDD" id="cd07971">
    <property type="entry name" value="OBF_DNA_ligase_LigD"/>
    <property type="match status" value="1"/>
</dbReference>
<keyword evidence="15" id="KW-0233">DNA recombination</keyword>
<evidence type="ECO:0000256" key="6">
    <source>
        <dbReference type="ARBA" id="ARBA00022722"/>
    </source>
</evidence>
<dbReference type="HOGENOM" id="CLU_008325_0_0_0"/>
<dbReference type="Gene3D" id="3.30.470.30">
    <property type="entry name" value="DNA ligase/mRNA capping enzyme"/>
    <property type="match status" value="1"/>
</dbReference>
<evidence type="ECO:0000256" key="19">
    <source>
        <dbReference type="ARBA" id="ARBA00029943"/>
    </source>
</evidence>
<evidence type="ECO:0000256" key="5">
    <source>
        <dbReference type="ARBA" id="ARBA00022695"/>
    </source>
</evidence>
<dbReference type="PaxDb" id="1198114-AciX9_2128"/>
<evidence type="ECO:0000256" key="4">
    <source>
        <dbReference type="ARBA" id="ARBA00022679"/>
    </source>
</evidence>
<sequence length="914" mass="101209">MPAAKKTATKKIAAKKSVAKKSAKKAVKSKASPSDAVDEQLARYRSMRDFDVTAEPSGKAQEITRESLPFCIQKHAASHLHYDFRLGWNGVLKSWACAKGPSYNVKDKRLAVQVEDHPIEYGGFEGIIPAGQYGGGTVMLWDQGTWEPQPGHTDVDAGLRDGNLKFIMHGTKMKGKWALIRMGGHAATEKKPNWLLIKEHDDFERGPDDEAITDSEPKSVITGRTLEEIAKNEDHVWNSKETAKPGQAWYRNDVEADKPVKTAALDLGSLPEEHQPTFLKPQLAQETQTPPSADGWLHELKLDGYRMQARKDGKKVQMLTRSGLDWTDRVKAVAAEVARLPYDAVTLDGEVVVVAENGTTNFADLQASFQEGAKNPLTYFCFDLLHLNGHNPRGLSLLERKKLLAEVLTTADRSTLQFSEHLETSGEEMFHKACELHAEGIVSKKATAPYTEGRNGNWLKSKCLHEQEFVVGGYTLPSKGGSGIGALLLGYYDDKARFIYAGRTGTGFTQKGSVIIRKRLEPIEAASSPFNNPSADARRGAIWTRPSMVVQVRFATWTADDQLRQAAFLGIREDKPASEVRRETAAPTPKSAKSATQPTAASHTTKPRVAAKLIAAPTMEKAPVRLTHPDKVVDNETHLTKQQLADFYWAVSERMLPHIANRPLSLVRCPEGSEKPCFFQKHTNHMLPPGIGSIDVPDKKTGTPEPYITLDTREALAGLAQMGCLEVHPWGSCNDDLERADQLTIDLDPDELLPWEVLTGAALDVRKRLKDLGLESWVKTTGGKGLHVVIPIEPELEWPQIKQWCHGFVNLMERADPKLYLTKMTKSARAGKIYLDYLRNERGATAVAPYSPRARKGAGVAVPLAWSELDEPERPVFRVATFPEWGGRLKKDVWADLPKTKQRISKEAQKAAGL</sequence>
<evidence type="ECO:0000256" key="1">
    <source>
        <dbReference type="ARBA" id="ARBA00001936"/>
    </source>
</evidence>
<proteinExistence type="predicted"/>
<feature type="compositionally biased region" description="Basic and acidic residues" evidence="21">
    <location>
        <begin position="574"/>
        <end position="584"/>
    </location>
</feature>
<evidence type="ECO:0000256" key="8">
    <source>
        <dbReference type="ARBA" id="ARBA00022741"/>
    </source>
</evidence>
<dbReference type="EMBL" id="CP002480">
    <property type="protein sequence ID" value="ADW69172.1"/>
    <property type="molecule type" value="Genomic_DNA"/>
</dbReference>
<evidence type="ECO:0000256" key="13">
    <source>
        <dbReference type="ARBA" id="ARBA00022932"/>
    </source>
</evidence>
<dbReference type="RefSeq" id="WP_013580488.1">
    <property type="nucleotide sequence ID" value="NC_015064.1"/>
</dbReference>
<dbReference type="eggNOG" id="COG1793">
    <property type="taxonomic scope" value="Bacteria"/>
</dbReference>
<dbReference type="NCBIfam" id="TIGR02778">
    <property type="entry name" value="ligD_pol"/>
    <property type="match status" value="1"/>
</dbReference>
<dbReference type="GO" id="GO:0003910">
    <property type="term" value="F:DNA ligase (ATP) activity"/>
    <property type="evidence" value="ECO:0007669"/>
    <property type="project" value="UniProtKB-EC"/>
</dbReference>